<sequence>MTDYDESLTGEVNIDSLGLLVIWSSWGQSIFHSRITSITNDVRQYTLNLPHHSVLRQLLKDEKQQAAGRGKDRYDQQQCVSG</sequence>
<feature type="region of interest" description="Disordered" evidence="1">
    <location>
        <begin position="63"/>
        <end position="82"/>
    </location>
</feature>
<keyword evidence="3" id="KW-1185">Reference proteome</keyword>
<name>A0ABT8PZJ8_9ENTR</name>
<reference evidence="2 3" key="1">
    <citation type="submission" date="2023-07" db="EMBL/GenBank/DDBJ databases">
        <title>Citrobacter selenititolerans sp. nov., isolated from seleniferous soil.</title>
        <authorList>
            <person name="Zhang S."/>
            <person name="Li K."/>
            <person name="Peng J."/>
            <person name="Wang H."/>
            <person name="Sun J."/>
            <person name="Guo Y."/>
        </authorList>
    </citation>
    <scope>NUCLEOTIDE SEQUENCE [LARGE SCALE GENOMIC DNA]</scope>
    <source>
        <strain evidence="2 3">S2-9</strain>
    </source>
</reference>
<dbReference type="RefSeq" id="WP_301701558.1">
    <property type="nucleotide sequence ID" value="NZ_JAUJYW010000008.1"/>
</dbReference>
<protein>
    <submittedName>
        <fullName evidence="2">Uncharacterized protein</fullName>
    </submittedName>
</protein>
<evidence type="ECO:0000313" key="3">
    <source>
        <dbReference type="Proteomes" id="UP001174867"/>
    </source>
</evidence>
<dbReference type="Proteomes" id="UP001174867">
    <property type="component" value="Unassembled WGS sequence"/>
</dbReference>
<proteinExistence type="predicted"/>
<dbReference type="EMBL" id="JAUJYW010000008">
    <property type="protein sequence ID" value="MDN8601372.1"/>
    <property type="molecule type" value="Genomic_DNA"/>
</dbReference>
<evidence type="ECO:0000313" key="2">
    <source>
        <dbReference type="EMBL" id="MDN8601372.1"/>
    </source>
</evidence>
<accession>A0ABT8PZJ8</accession>
<feature type="compositionally biased region" description="Basic and acidic residues" evidence="1">
    <location>
        <begin position="63"/>
        <end position="75"/>
    </location>
</feature>
<gene>
    <name evidence="2" type="ORF">Q0A17_18425</name>
</gene>
<evidence type="ECO:0000256" key="1">
    <source>
        <dbReference type="SAM" id="MobiDB-lite"/>
    </source>
</evidence>
<organism evidence="2 3">
    <name type="scientific">Citrobacter enshiensis</name>
    <dbReference type="NCBI Taxonomy" id="2971264"/>
    <lineage>
        <taxon>Bacteria</taxon>
        <taxon>Pseudomonadati</taxon>
        <taxon>Pseudomonadota</taxon>
        <taxon>Gammaproteobacteria</taxon>
        <taxon>Enterobacterales</taxon>
        <taxon>Enterobacteriaceae</taxon>
        <taxon>Citrobacter</taxon>
    </lineage>
</organism>
<comment type="caution">
    <text evidence="2">The sequence shown here is derived from an EMBL/GenBank/DDBJ whole genome shotgun (WGS) entry which is preliminary data.</text>
</comment>